<dbReference type="GO" id="GO:0030170">
    <property type="term" value="F:pyridoxal phosphate binding"/>
    <property type="evidence" value="ECO:0007669"/>
    <property type="project" value="InterPro"/>
</dbReference>
<comment type="catalytic activity">
    <reaction evidence="19">
        <text>(2S)-2-aminobutanoate + glyoxylate = 2-oxobutanoate + glycine</text>
        <dbReference type="Rhea" id="RHEA:77339"/>
        <dbReference type="ChEBI" id="CHEBI:16763"/>
        <dbReference type="ChEBI" id="CHEBI:36655"/>
        <dbReference type="ChEBI" id="CHEBI:57305"/>
        <dbReference type="ChEBI" id="CHEBI:74359"/>
    </reaction>
</comment>
<evidence type="ECO:0000256" key="25">
    <source>
        <dbReference type="ARBA" id="ARBA00043798"/>
    </source>
</evidence>
<evidence type="ECO:0000256" key="14">
    <source>
        <dbReference type="ARBA" id="ARBA00041662"/>
    </source>
</evidence>
<comment type="catalytic activity">
    <reaction evidence="35">
        <text>N(omega)-methyl-L-arginine + glyoxylate = 5-(3-methylguanidino)-2-oxopentanoate + glycine</text>
        <dbReference type="Rhea" id="RHEA:77323"/>
        <dbReference type="ChEBI" id="CHEBI:36655"/>
        <dbReference type="ChEBI" id="CHEBI:57305"/>
        <dbReference type="ChEBI" id="CHEBI:114953"/>
        <dbReference type="ChEBI" id="CHEBI:197314"/>
    </reaction>
</comment>
<dbReference type="CDD" id="cd00610">
    <property type="entry name" value="OAT_like"/>
    <property type="match status" value="1"/>
</dbReference>
<evidence type="ECO:0000256" key="22">
    <source>
        <dbReference type="ARBA" id="ARBA00043751"/>
    </source>
</evidence>
<evidence type="ECO:0000256" key="36">
    <source>
        <dbReference type="ARBA" id="ARBA00048916"/>
    </source>
</evidence>
<keyword evidence="8" id="KW-0663">Pyridoxal phosphate</keyword>
<reference evidence="40" key="1">
    <citation type="submission" date="2020-11" db="EMBL/GenBank/DDBJ databases">
        <authorList>
            <person name="Tran Van P."/>
        </authorList>
    </citation>
    <scope>NUCLEOTIDE SEQUENCE</scope>
</reference>
<dbReference type="EMBL" id="OA564305">
    <property type="protein sequence ID" value="CAD7193751.1"/>
    <property type="molecule type" value="Genomic_DNA"/>
</dbReference>
<comment type="cofactor">
    <cofactor evidence="1">
        <name>pyridoxal 5'-phosphate</name>
        <dbReference type="ChEBI" id="CHEBI:597326"/>
    </cofactor>
</comment>
<evidence type="ECO:0000256" key="16">
    <source>
        <dbReference type="ARBA" id="ARBA00042611"/>
    </source>
</evidence>
<comment type="catalytic activity">
    <reaction evidence="36">
        <text>oxaloacetate + L-alanine = L-aspartate + pyruvate</text>
        <dbReference type="Rhea" id="RHEA:77347"/>
        <dbReference type="ChEBI" id="CHEBI:15361"/>
        <dbReference type="ChEBI" id="CHEBI:16452"/>
        <dbReference type="ChEBI" id="CHEBI:29991"/>
        <dbReference type="ChEBI" id="CHEBI:57972"/>
    </reaction>
</comment>
<dbReference type="InterPro" id="IPR005814">
    <property type="entry name" value="Aminotrans_3"/>
</dbReference>
<feature type="region of interest" description="Disordered" evidence="39">
    <location>
        <begin position="216"/>
        <end position="237"/>
    </location>
</feature>
<keyword evidence="9" id="KW-0809">Transit peptide</keyword>
<dbReference type="EC" id="2.6.1.18" evidence="28"/>
<dbReference type="GO" id="GO:0019481">
    <property type="term" value="P:L-alanine catabolic process, by transamination"/>
    <property type="evidence" value="ECO:0007669"/>
    <property type="project" value="TreeGrafter"/>
</dbReference>
<comment type="catalytic activity">
    <reaction evidence="20">
        <text>(R)-3-amino-2-methylpropanoate + pyruvate = 2-methyl-3-oxopropanoate + L-alanine</text>
        <dbReference type="Rhea" id="RHEA:18393"/>
        <dbReference type="ChEBI" id="CHEBI:15361"/>
        <dbReference type="ChEBI" id="CHEBI:57700"/>
        <dbReference type="ChEBI" id="CHEBI:57731"/>
        <dbReference type="ChEBI" id="CHEBI:57972"/>
        <dbReference type="EC" id="2.6.1.40"/>
    </reaction>
    <physiologicalReaction direction="left-to-right" evidence="20">
        <dbReference type="Rhea" id="RHEA:18394"/>
    </physiologicalReaction>
</comment>
<evidence type="ECO:0000256" key="32">
    <source>
        <dbReference type="ARBA" id="ARBA00048264"/>
    </source>
</evidence>
<evidence type="ECO:0000256" key="21">
    <source>
        <dbReference type="ARBA" id="ARBA00043749"/>
    </source>
</evidence>
<evidence type="ECO:0000256" key="15">
    <source>
        <dbReference type="ARBA" id="ARBA00041845"/>
    </source>
</evidence>
<evidence type="ECO:0000256" key="33">
    <source>
        <dbReference type="ARBA" id="ARBA00048500"/>
    </source>
</evidence>
<evidence type="ECO:0000313" key="40">
    <source>
        <dbReference type="EMBL" id="CAD7193751.1"/>
    </source>
</evidence>
<dbReference type="GO" id="GO:0047305">
    <property type="term" value="F:(R)-3-amino-2-methylpropionate-pyruvate transaminase activity"/>
    <property type="evidence" value="ECO:0007669"/>
    <property type="project" value="UniProtKB-EC"/>
</dbReference>
<name>A0A7R8V931_TIMDO</name>
<accession>A0A7R8V931</accession>
<evidence type="ECO:0000256" key="5">
    <source>
        <dbReference type="ARBA" id="ARBA00013049"/>
    </source>
</evidence>
<comment type="catalytic activity">
    <reaction evidence="22">
        <text>2-oxobutanoate + L-alanine = (2S)-2-aminobutanoate + pyruvate</text>
        <dbReference type="Rhea" id="RHEA:77355"/>
        <dbReference type="ChEBI" id="CHEBI:15361"/>
        <dbReference type="ChEBI" id="CHEBI:16763"/>
        <dbReference type="ChEBI" id="CHEBI:57972"/>
        <dbReference type="ChEBI" id="CHEBI:74359"/>
        <dbReference type="EC" id="2.6.1.44"/>
    </reaction>
</comment>
<evidence type="ECO:0000256" key="35">
    <source>
        <dbReference type="ARBA" id="ARBA00048760"/>
    </source>
</evidence>
<dbReference type="Gene3D" id="3.90.1150.10">
    <property type="entry name" value="Aspartate Aminotransferase, domain 1"/>
    <property type="match status" value="2"/>
</dbReference>
<dbReference type="InterPro" id="IPR015422">
    <property type="entry name" value="PyrdxlP-dep_Trfase_small"/>
</dbReference>
<dbReference type="GO" id="GO:0005739">
    <property type="term" value="C:mitochondrion"/>
    <property type="evidence" value="ECO:0007669"/>
    <property type="project" value="UniProtKB-SubCell"/>
</dbReference>
<evidence type="ECO:0000256" key="11">
    <source>
        <dbReference type="ARBA" id="ARBA00033660"/>
    </source>
</evidence>
<dbReference type="InterPro" id="IPR015424">
    <property type="entry name" value="PyrdxlP-dep_Trfase"/>
</dbReference>
<dbReference type="PANTHER" id="PTHR45688:SF3">
    <property type="entry name" value="ALANINE--GLYOXYLATE AMINOTRANSFERASE 2, MITOCHONDRIAL"/>
    <property type="match status" value="1"/>
</dbReference>
<dbReference type="GO" id="GO:0016223">
    <property type="term" value="F:beta-alanine:pyruvate transaminase activity"/>
    <property type="evidence" value="ECO:0007669"/>
    <property type="project" value="UniProtKB-EC"/>
</dbReference>
<dbReference type="PANTHER" id="PTHR45688">
    <property type="match status" value="1"/>
</dbReference>
<keyword evidence="6" id="KW-0032">Aminotransferase</keyword>
<comment type="catalytic activity">
    <reaction evidence="24">
        <text>L-ornithine + pyruvate = 5-amino-2-oxopentanoate + L-alanine</text>
        <dbReference type="Rhea" id="RHEA:77327"/>
        <dbReference type="ChEBI" id="CHEBI:15361"/>
        <dbReference type="ChEBI" id="CHEBI:46911"/>
        <dbReference type="ChEBI" id="CHEBI:57972"/>
        <dbReference type="ChEBI" id="CHEBI:58802"/>
    </reaction>
</comment>
<comment type="catalytic activity">
    <reaction evidence="33">
        <text>2-oxohexanoate + N(omega),N(omega)-dimethyl-L-arginine = L-2-aminohexanoate + 5-(3,3-dimethylguanidino)-2-oxopentanoate</text>
        <dbReference type="Rhea" id="RHEA:77363"/>
        <dbReference type="ChEBI" id="CHEBI:35177"/>
        <dbReference type="ChEBI" id="CHEBI:58326"/>
        <dbReference type="ChEBI" id="CHEBI:58455"/>
        <dbReference type="ChEBI" id="CHEBI:197301"/>
    </reaction>
</comment>
<evidence type="ECO:0000256" key="23">
    <source>
        <dbReference type="ARBA" id="ARBA00043758"/>
    </source>
</evidence>
<dbReference type="Pfam" id="PF00202">
    <property type="entry name" value="Aminotran_3"/>
    <property type="match status" value="1"/>
</dbReference>
<keyword evidence="7" id="KW-0808">Transferase</keyword>
<dbReference type="SUPFAM" id="SSF53383">
    <property type="entry name" value="PLP-dependent transferases"/>
    <property type="match status" value="1"/>
</dbReference>
<evidence type="ECO:0000256" key="10">
    <source>
        <dbReference type="ARBA" id="ARBA00023128"/>
    </source>
</evidence>
<evidence type="ECO:0000256" key="39">
    <source>
        <dbReference type="SAM" id="MobiDB-lite"/>
    </source>
</evidence>
<dbReference type="EC" id="2.6.1.44" evidence="5"/>
<evidence type="ECO:0000256" key="1">
    <source>
        <dbReference type="ARBA" id="ARBA00001933"/>
    </source>
</evidence>
<dbReference type="InterPro" id="IPR015421">
    <property type="entry name" value="PyrdxlP-dep_Trfase_major"/>
</dbReference>
<dbReference type="EC" id="2.6.1.40" evidence="12"/>
<evidence type="ECO:0000256" key="4">
    <source>
        <dbReference type="ARBA" id="ARBA00011881"/>
    </source>
</evidence>
<evidence type="ECO:0000256" key="13">
    <source>
        <dbReference type="ARBA" id="ARBA00039862"/>
    </source>
</evidence>
<gene>
    <name evidence="40" type="ORF">TDIB3V08_LOCUS191</name>
</gene>
<evidence type="ECO:0000256" key="18">
    <source>
        <dbReference type="ARBA" id="ARBA00043669"/>
    </source>
</evidence>
<evidence type="ECO:0000256" key="29">
    <source>
        <dbReference type="ARBA" id="ARBA00044257"/>
    </source>
</evidence>
<dbReference type="InterPro" id="IPR049704">
    <property type="entry name" value="Aminotrans_3_PPA_site"/>
</dbReference>
<comment type="catalytic activity">
    <reaction evidence="23">
        <text>N(omega)-methyl-L-arginine + pyruvate = 5-(3-methylguanidino)-2-oxopentanoate + L-alanine</text>
        <dbReference type="Rhea" id="RHEA:77319"/>
        <dbReference type="ChEBI" id="CHEBI:15361"/>
        <dbReference type="ChEBI" id="CHEBI:57972"/>
        <dbReference type="ChEBI" id="CHEBI:114953"/>
        <dbReference type="ChEBI" id="CHEBI:197314"/>
    </reaction>
</comment>
<comment type="catalytic activity">
    <reaction evidence="27">
        <text>2-oxopentanoate + N(omega),N(omega)-dimethyl-L-arginine = 5-(3,3-dimethylguanidino)-2-oxopentanoate + L-2-aminopentanoate</text>
        <dbReference type="Rhea" id="RHEA:77359"/>
        <dbReference type="ChEBI" id="CHEBI:28644"/>
        <dbReference type="ChEBI" id="CHEBI:58326"/>
        <dbReference type="ChEBI" id="CHEBI:58441"/>
        <dbReference type="ChEBI" id="CHEBI:197301"/>
    </reaction>
</comment>
<evidence type="ECO:0000256" key="27">
    <source>
        <dbReference type="ARBA" id="ARBA00043826"/>
    </source>
</evidence>
<evidence type="ECO:0000256" key="8">
    <source>
        <dbReference type="ARBA" id="ARBA00022898"/>
    </source>
</evidence>
<dbReference type="PROSITE" id="PS00600">
    <property type="entry name" value="AA_TRANSFER_CLASS_3"/>
    <property type="match status" value="1"/>
</dbReference>
<dbReference type="Gene3D" id="3.40.640.10">
    <property type="entry name" value="Type I PLP-dependent aspartate aminotransferase-like (Major domain)"/>
    <property type="match status" value="1"/>
</dbReference>
<feature type="region of interest" description="Disordered" evidence="39">
    <location>
        <begin position="151"/>
        <end position="201"/>
    </location>
</feature>
<comment type="subunit">
    <text evidence="4">Homotetramer.</text>
</comment>
<dbReference type="GO" id="GO:0009436">
    <property type="term" value="P:glyoxylate catabolic process"/>
    <property type="evidence" value="ECO:0007669"/>
    <property type="project" value="TreeGrafter"/>
</dbReference>
<sequence length="897" mass="99921">MVITDHRQKIKQLPIKLRIDGVSKHYLKAHAEKKFRCSKCEKGFPTEAARKYHLQVCGMKFVCSCQNIYGSYEALLTHSKRTLHSFDEKFRICGKNSTQNGLENDNITRAHASQDGVSTSTTVALPVRLLAAVTLSELSHPFKLTTHKEVQTDVPSVENKRSRKSPLKVSERAIKRRTSAQTQTGSVPKHKQPKISAQTQTSGDYILKKAMRAADIPISNSNQGSSGRQNLQMKRRRKNSLPNYEICSLSTSFEQKLGSASVVESLTSETDEPGYSDTQIENILSRNRKLFFDEIQSCSIETQTELESYDCLLSQCVAEEDESFTVCSNIETQTTEEISSFDHLLYSNMCTQTCDDMLFPDFDFTSIETQDDDSTFVSTETQTSFCAGLTSSFSDNVSSLWFGDKPAPYFSEMSHMETQTDLEELKNLIAELSTCDQATPIEQPQLLAMIVLPFVDIWCHVISTTNPLAINGSSYEKVLNIKERHLFPSVTPYYKKPLLIHDGKMQWLFDHKGRRFLDMFGGIVTVSVGHCHPLSDKVAYKAIIRVVYFVNSGSEANDVATMLARLHTKNYDIVSFRNSFHGASMGAMGLTALSQWRFNVPTAHGVHHAMNPDVYRGLWGGSKCRDSPVQTSRECSCSEGHCKASEMYYGQLEEVFKYSLPRGKVAGLFAESIQGVGGTVQFPKGFLKKAYELVKLNGGVCIADEVQTGFGRTGEHFWGFQMHDVKPDIVTMAKGIGNGFPLGAVATTPEIAETFTQALHFNTYGGNPIALAVGSAVLQVIEEEETQKKCAELGSYLLKKLEKLRDEFDCVGDVRGKGLMIGVELVSNKETRAPLPAKSFTDIWEDCKDMGLLLGRGGLYSNVFRIKPPMCITKEDANFTVEVMKAALIKLTEKCKQ</sequence>
<evidence type="ECO:0000256" key="28">
    <source>
        <dbReference type="ARBA" id="ARBA00044055"/>
    </source>
</evidence>
<evidence type="ECO:0000256" key="26">
    <source>
        <dbReference type="ARBA" id="ARBA00043825"/>
    </source>
</evidence>
<evidence type="ECO:0000256" key="17">
    <source>
        <dbReference type="ARBA" id="ARBA00042669"/>
    </source>
</evidence>
<evidence type="ECO:0000256" key="12">
    <source>
        <dbReference type="ARBA" id="ARBA00039130"/>
    </source>
</evidence>
<comment type="catalytic activity">
    <reaction evidence="32">
        <text>L-ornithine + glyoxylate = 5-amino-2-oxopentanoate + glycine</text>
        <dbReference type="Rhea" id="RHEA:77331"/>
        <dbReference type="ChEBI" id="CHEBI:36655"/>
        <dbReference type="ChEBI" id="CHEBI:46911"/>
        <dbReference type="ChEBI" id="CHEBI:57305"/>
        <dbReference type="ChEBI" id="CHEBI:58802"/>
    </reaction>
</comment>
<evidence type="ECO:0000256" key="9">
    <source>
        <dbReference type="ARBA" id="ARBA00022946"/>
    </source>
</evidence>
<dbReference type="GO" id="GO:0008453">
    <property type="term" value="F:alanine-glyoxylate transaminase activity"/>
    <property type="evidence" value="ECO:0007669"/>
    <property type="project" value="UniProtKB-EC"/>
</dbReference>
<keyword evidence="10" id="KW-0496">Mitochondrion</keyword>
<comment type="catalytic activity">
    <reaction evidence="21">
        <text>N(omega),N(omega)-dimethyl-L-arginine + oxaloacetate = 5-(3,3-dimethylguanidino)-2-oxopentanoate + L-aspartate</text>
        <dbReference type="Rhea" id="RHEA:77343"/>
        <dbReference type="ChEBI" id="CHEBI:16452"/>
        <dbReference type="ChEBI" id="CHEBI:29991"/>
        <dbReference type="ChEBI" id="CHEBI:58326"/>
        <dbReference type="ChEBI" id="CHEBI:197301"/>
    </reaction>
</comment>
<comment type="catalytic activity">
    <reaction evidence="18">
        <text>N(omega),N(omega)-dimethyl-L-arginine + pyruvate = 5-(3,3-dimethylguanidino)-2-oxopentanoate + L-alanine</text>
        <dbReference type="Rhea" id="RHEA:77303"/>
        <dbReference type="ChEBI" id="CHEBI:15361"/>
        <dbReference type="ChEBI" id="CHEBI:57972"/>
        <dbReference type="ChEBI" id="CHEBI:58326"/>
        <dbReference type="ChEBI" id="CHEBI:197301"/>
    </reaction>
</comment>
<dbReference type="FunFam" id="3.40.640.10:FF:000055">
    <property type="entry name" value="Alanine--glyoxylate aminotransferase 2, mitochondrial"/>
    <property type="match status" value="1"/>
</dbReference>
<comment type="catalytic activity">
    <reaction evidence="26">
        <text>3-oxopropanoate + L-alanine = beta-alanine + pyruvate</text>
        <dbReference type="Rhea" id="RHEA:14077"/>
        <dbReference type="ChEBI" id="CHEBI:15361"/>
        <dbReference type="ChEBI" id="CHEBI:33190"/>
        <dbReference type="ChEBI" id="CHEBI:57966"/>
        <dbReference type="ChEBI" id="CHEBI:57972"/>
        <dbReference type="EC" id="2.6.1.18"/>
    </reaction>
    <physiologicalReaction direction="right-to-left" evidence="26">
        <dbReference type="Rhea" id="RHEA:14079"/>
    </physiologicalReaction>
</comment>
<evidence type="ECO:0000256" key="24">
    <source>
        <dbReference type="ARBA" id="ARBA00043777"/>
    </source>
</evidence>
<evidence type="ECO:0000256" key="3">
    <source>
        <dbReference type="ARBA" id="ARBA00008954"/>
    </source>
</evidence>
<evidence type="ECO:0000256" key="19">
    <source>
        <dbReference type="ARBA" id="ARBA00043679"/>
    </source>
</evidence>
<evidence type="ECO:0000256" key="37">
    <source>
        <dbReference type="ARBA" id="ARBA00049480"/>
    </source>
</evidence>
<proteinExistence type="inferred from homology"/>
<comment type="catalytic activity">
    <reaction evidence="25">
        <text>N(omega),N('omega)-dimethyl-L-arginine + pyruvate = 5-(3,3'-dimethylguanidino)-2-oxopentanoate + L-alanine</text>
        <dbReference type="Rhea" id="RHEA:77307"/>
        <dbReference type="ChEBI" id="CHEBI:15361"/>
        <dbReference type="ChEBI" id="CHEBI:57972"/>
        <dbReference type="ChEBI" id="CHEBI:197308"/>
        <dbReference type="ChEBI" id="CHEBI:197310"/>
    </reaction>
</comment>
<feature type="compositionally biased region" description="Low complexity" evidence="39">
    <location>
        <begin position="219"/>
        <end position="230"/>
    </location>
</feature>
<comment type="similarity">
    <text evidence="3">Belongs to the class-III pyridoxal-phosphate-dependent aminotransferase family.</text>
</comment>
<evidence type="ECO:0000256" key="6">
    <source>
        <dbReference type="ARBA" id="ARBA00022576"/>
    </source>
</evidence>
<comment type="catalytic activity">
    <reaction evidence="34">
        <text>N(omega),N(omega)-dimethyl-L-arginine + 2-oxobutanoate = 5-(3,3-dimethylguanidino)-2-oxopentanoate + (2S)-2-aminobutanoate</text>
        <dbReference type="Rhea" id="RHEA:77351"/>
        <dbReference type="ChEBI" id="CHEBI:16763"/>
        <dbReference type="ChEBI" id="CHEBI:58326"/>
        <dbReference type="ChEBI" id="CHEBI:74359"/>
        <dbReference type="ChEBI" id="CHEBI:197301"/>
    </reaction>
</comment>
<protein>
    <recommendedName>
        <fullName evidence="13">Alanine--glyoxylate aminotransferase 2, mitochondrial</fullName>
        <ecNumber evidence="28">2.6.1.18</ecNumber>
        <ecNumber evidence="12">2.6.1.40</ecNumber>
        <ecNumber evidence="5">2.6.1.44</ecNumber>
    </recommendedName>
    <alternativeName>
        <fullName evidence="14">(R)-3-amino-2-methylpropionate--pyruvate transaminase</fullName>
    </alternativeName>
    <alternativeName>
        <fullName evidence="16">Beta-ALAAT II</fullName>
    </alternativeName>
    <alternativeName>
        <fullName evidence="17">Beta-alanine-pyruvate aminotransferase</fullName>
    </alternativeName>
    <alternativeName>
        <fullName evidence="30">D-3-aminoisobutyrate-pyruvate aminotransferase</fullName>
    </alternativeName>
    <alternativeName>
        <fullName evidence="15">D-AIBAT</fullName>
    </alternativeName>
    <alternativeName>
        <fullName evidence="29">D-beta-aminoisobutyrate-pyruvate aminotransferase</fullName>
    </alternativeName>
</protein>
<dbReference type="AlphaFoldDB" id="A0A7R8V931"/>
<evidence type="ECO:0000256" key="7">
    <source>
        <dbReference type="ARBA" id="ARBA00022679"/>
    </source>
</evidence>
<organism evidence="40">
    <name type="scientific">Timema douglasi</name>
    <name type="common">Walking stick</name>
    <dbReference type="NCBI Taxonomy" id="61478"/>
    <lineage>
        <taxon>Eukaryota</taxon>
        <taxon>Metazoa</taxon>
        <taxon>Ecdysozoa</taxon>
        <taxon>Arthropoda</taxon>
        <taxon>Hexapoda</taxon>
        <taxon>Insecta</taxon>
        <taxon>Pterygota</taxon>
        <taxon>Neoptera</taxon>
        <taxon>Polyneoptera</taxon>
        <taxon>Phasmatodea</taxon>
        <taxon>Timematodea</taxon>
        <taxon>Timematoidea</taxon>
        <taxon>Timematidae</taxon>
        <taxon>Timema</taxon>
    </lineage>
</organism>
<comment type="catalytic activity">
    <reaction evidence="31">
        <text>N(omega),N(omega)-dimethyl-L-arginine + glyoxylate = 5-(3,3-dimethylguanidino)-2-oxopentanoate + glycine</text>
        <dbReference type="Rhea" id="RHEA:77311"/>
        <dbReference type="ChEBI" id="CHEBI:36655"/>
        <dbReference type="ChEBI" id="CHEBI:57305"/>
        <dbReference type="ChEBI" id="CHEBI:58326"/>
        <dbReference type="ChEBI" id="CHEBI:197301"/>
    </reaction>
</comment>
<comment type="catalytic activity">
    <reaction evidence="11">
        <text>glyoxylate + L-alanine = glycine + pyruvate</text>
        <dbReference type="Rhea" id="RHEA:24248"/>
        <dbReference type="ChEBI" id="CHEBI:15361"/>
        <dbReference type="ChEBI" id="CHEBI:36655"/>
        <dbReference type="ChEBI" id="CHEBI:57305"/>
        <dbReference type="ChEBI" id="CHEBI:57972"/>
        <dbReference type="EC" id="2.6.1.44"/>
    </reaction>
    <physiologicalReaction direction="left-to-right" evidence="11">
        <dbReference type="Rhea" id="RHEA:24249"/>
    </physiologicalReaction>
</comment>
<evidence type="ECO:0000256" key="20">
    <source>
        <dbReference type="ARBA" id="ARBA00043726"/>
    </source>
</evidence>
<comment type="subcellular location">
    <subcellularLocation>
        <location evidence="2">Mitochondrion</location>
    </subcellularLocation>
</comment>
<evidence type="ECO:0000256" key="34">
    <source>
        <dbReference type="ARBA" id="ARBA00048560"/>
    </source>
</evidence>
<evidence type="ECO:0000256" key="2">
    <source>
        <dbReference type="ARBA" id="ARBA00004173"/>
    </source>
</evidence>
<comment type="function">
    <text evidence="38">Multifunctional aminotransferase with a broad substrate specificity. Catalyzes the conversion of glyoxylate to glycine using alanine as the amino donor. Catalyzes metabolism of not L- but the D-isomer of D-beta-aminoisobutyric acid to generate 2-methyl-3-oxopropanoate and alanine. Catalyzes the transfer of the amino group from beta-alanine to pyruvate to yield L-alanine and 3-oxopropanoate. Can metabolize NG-monomethyl-L-arginine (NMMA), asymmetric NG,NG-dimethyl-L-arginine (ADMA) and symmetric NG,N'G-dimethyl-L-arginine (SDMA). ADMA is a potent inhibitor of nitric-oxide (NO) synthase, and this activity provides mechanism through which the kidney regulates blood pressure.</text>
</comment>
<evidence type="ECO:0000256" key="38">
    <source>
        <dbReference type="ARBA" id="ARBA00058068"/>
    </source>
</evidence>
<comment type="catalytic activity">
    <reaction evidence="37">
        <text>N(omega),N('omega)-dimethyl-L-arginine + glyoxylate = 5-(3,3'-dimethylguanidino)-2-oxopentanoate + glycine</text>
        <dbReference type="Rhea" id="RHEA:77315"/>
        <dbReference type="ChEBI" id="CHEBI:36655"/>
        <dbReference type="ChEBI" id="CHEBI:57305"/>
        <dbReference type="ChEBI" id="CHEBI:197308"/>
        <dbReference type="ChEBI" id="CHEBI:197310"/>
    </reaction>
</comment>
<evidence type="ECO:0000256" key="31">
    <source>
        <dbReference type="ARBA" id="ARBA00047892"/>
    </source>
</evidence>
<evidence type="ECO:0000256" key="30">
    <source>
        <dbReference type="ARBA" id="ARBA00044258"/>
    </source>
</evidence>